<feature type="region of interest" description="Disordered" evidence="4">
    <location>
        <begin position="608"/>
        <end position="628"/>
    </location>
</feature>
<feature type="compositionally biased region" description="Low complexity" evidence="4">
    <location>
        <begin position="1"/>
        <end position="18"/>
    </location>
</feature>
<sequence length="814" mass="87098">MLQASQSPSPSPAASFFARLNGTAQAPHPRSLSVSAADAPTSTGNDNNGGGEGSGGASDSGAGRPAGVSGFGVDRHPSPAIAGSGADLRRAVSMRNPPRPTVMTGAMPSFAAAGEGLASPALSASSHTFTPPAAARHPLFSHHALPRTLTMSDPGHDDEALMDSPPSPSSSTLSSGAFSPASAFLSFFSGASPREELAPDALGARVLDHTLGKIIGRGGFSTVRQATNVHTGEVIACKIVKRDDLSDSSGSLERFEDEIRIWKDLPHHPSLLELLDMHRSSYATFLFMPFLAGGSLLEVLQREGGSEKTARKWFPSVVIAVAALHEGFNGFTGGMLHGDLKLDNFIADTDGRLKLGDFGMAQIVSMAPPPVPKPKLPSHLQVGRPRMSSAPTVPARGGRQPSRSPARRRETLAGPGDVCPHPSQPFPSASLPYAPPELLCAPPSAPSLKQDIWAVGIILHALLTGRLPFIDSFDPRLQMKILRGQWEEPTHLGHEWLEALHGCMDRELATRWDIRRVRESDAVTGWREVKPRLKSRSRSRARHPIDSSGLPEPIPIRGRDHSRGRMHHAGSVGSLRGASSSYTGSTSELLATPEGAVERLAAERLYDGQDTFNESRSRSRSRPRMRRPLSINVADLSRLTPTGDQLSAEFENVSITRGRSKTRLFAEEPRTSSAGHMQSLNAPGDGLGIDERPSVARPASYHGPVDTEGRPRERSRTRADGVQVPVPGSGVPSLHHHHPHPHHHQHHSAVSSPVVTGTPSKGTRSRGSPGWGESRPPTLGSELDAVHEEDRGRRGRSPQTRGRGMRSLSRKREA</sequence>
<evidence type="ECO:0000256" key="3">
    <source>
        <dbReference type="PROSITE-ProRule" id="PRU10141"/>
    </source>
</evidence>
<dbReference type="AlphaFoldDB" id="A0A427XCR4"/>
<dbReference type="GO" id="GO:0005524">
    <property type="term" value="F:ATP binding"/>
    <property type="evidence" value="ECO:0007669"/>
    <property type="project" value="UniProtKB-UniRule"/>
</dbReference>
<feature type="binding site" evidence="3">
    <location>
        <position position="238"/>
    </location>
    <ligand>
        <name>ATP</name>
        <dbReference type="ChEBI" id="CHEBI:30616"/>
    </ligand>
</feature>
<dbReference type="GO" id="GO:0005737">
    <property type="term" value="C:cytoplasm"/>
    <property type="evidence" value="ECO:0007669"/>
    <property type="project" value="TreeGrafter"/>
</dbReference>
<reference evidence="6 7" key="1">
    <citation type="submission" date="2018-11" db="EMBL/GenBank/DDBJ databases">
        <title>Genome sequence of Apiotrichum porosum DSM 27194.</title>
        <authorList>
            <person name="Aliyu H."/>
            <person name="Gorte O."/>
            <person name="Ochsenreither K."/>
        </authorList>
    </citation>
    <scope>NUCLEOTIDE SEQUENCE [LARGE SCALE GENOMIC DNA]</scope>
    <source>
        <strain evidence="6 7">DSM 27194</strain>
    </source>
</reference>
<dbReference type="PANTHER" id="PTHR24346:SF76">
    <property type="entry name" value="NON-SPECIFIC SERINE_THREONINE PROTEIN KINASE"/>
    <property type="match status" value="1"/>
</dbReference>
<accession>A0A427XCR4</accession>
<name>A0A427XCR4_9TREE</name>
<feature type="compositionally biased region" description="Basic residues" evidence="4">
    <location>
        <begin position="618"/>
        <end position="627"/>
    </location>
</feature>
<dbReference type="InterPro" id="IPR000719">
    <property type="entry name" value="Prot_kinase_dom"/>
</dbReference>
<feature type="compositionally biased region" description="Basic residues" evidence="4">
    <location>
        <begin position="734"/>
        <end position="747"/>
    </location>
</feature>
<keyword evidence="7" id="KW-1185">Reference proteome</keyword>
<evidence type="ECO:0000259" key="5">
    <source>
        <dbReference type="PROSITE" id="PS50011"/>
    </source>
</evidence>
<dbReference type="GeneID" id="39589949"/>
<evidence type="ECO:0000256" key="4">
    <source>
        <dbReference type="SAM" id="MobiDB-lite"/>
    </source>
</evidence>
<feature type="compositionally biased region" description="Low complexity" evidence="4">
    <location>
        <begin position="721"/>
        <end position="733"/>
    </location>
</feature>
<evidence type="ECO:0000256" key="1">
    <source>
        <dbReference type="ARBA" id="ARBA00022741"/>
    </source>
</evidence>
<feature type="domain" description="Protein kinase" evidence="5">
    <location>
        <begin position="209"/>
        <end position="523"/>
    </location>
</feature>
<dbReference type="PROSITE" id="PS50011">
    <property type="entry name" value="PROTEIN_KINASE_DOM"/>
    <property type="match status" value="1"/>
</dbReference>
<dbReference type="SMART" id="SM00220">
    <property type="entry name" value="S_TKc"/>
    <property type="match status" value="1"/>
</dbReference>
<organism evidence="6 7">
    <name type="scientific">Apiotrichum porosum</name>
    <dbReference type="NCBI Taxonomy" id="105984"/>
    <lineage>
        <taxon>Eukaryota</taxon>
        <taxon>Fungi</taxon>
        <taxon>Dikarya</taxon>
        <taxon>Basidiomycota</taxon>
        <taxon>Agaricomycotina</taxon>
        <taxon>Tremellomycetes</taxon>
        <taxon>Trichosporonales</taxon>
        <taxon>Trichosporonaceae</taxon>
        <taxon>Apiotrichum</taxon>
    </lineage>
</organism>
<feature type="region of interest" description="Disordered" evidence="4">
    <location>
        <begin position="369"/>
        <end position="424"/>
    </location>
</feature>
<feature type="region of interest" description="Disordered" evidence="4">
    <location>
        <begin position="531"/>
        <end position="589"/>
    </location>
</feature>
<evidence type="ECO:0000313" key="6">
    <source>
        <dbReference type="EMBL" id="RSH76659.1"/>
    </source>
</evidence>
<dbReference type="Proteomes" id="UP000279236">
    <property type="component" value="Unassembled WGS sequence"/>
</dbReference>
<dbReference type="Gene3D" id="1.10.510.10">
    <property type="entry name" value="Transferase(Phosphotransferase) domain 1"/>
    <property type="match status" value="2"/>
</dbReference>
<feature type="region of interest" description="Disordered" evidence="4">
    <location>
        <begin position="147"/>
        <end position="175"/>
    </location>
</feature>
<feature type="compositionally biased region" description="Gly residues" evidence="4">
    <location>
        <begin position="47"/>
        <end position="58"/>
    </location>
</feature>
<gene>
    <name evidence="6" type="ORF">EHS24_005406</name>
</gene>
<feature type="compositionally biased region" description="Basic and acidic residues" evidence="4">
    <location>
        <begin position="608"/>
        <end position="617"/>
    </location>
</feature>
<feature type="compositionally biased region" description="Basic and acidic residues" evidence="4">
    <location>
        <begin position="705"/>
        <end position="719"/>
    </location>
</feature>
<feature type="compositionally biased region" description="Polar residues" evidence="4">
    <location>
        <begin position="671"/>
        <end position="681"/>
    </location>
</feature>
<dbReference type="InterPro" id="IPR017441">
    <property type="entry name" value="Protein_kinase_ATP_BS"/>
</dbReference>
<dbReference type="EMBL" id="RSCE01000022">
    <property type="protein sequence ID" value="RSH76659.1"/>
    <property type="molecule type" value="Genomic_DNA"/>
</dbReference>
<proteinExistence type="predicted"/>
<dbReference type="GO" id="GO:0035556">
    <property type="term" value="P:intracellular signal transduction"/>
    <property type="evidence" value="ECO:0007669"/>
    <property type="project" value="TreeGrafter"/>
</dbReference>
<feature type="compositionally biased region" description="Polar residues" evidence="4">
    <location>
        <begin position="577"/>
        <end position="589"/>
    </location>
</feature>
<feature type="compositionally biased region" description="Polar residues" evidence="4">
    <location>
        <begin position="757"/>
        <end position="766"/>
    </location>
</feature>
<dbReference type="GO" id="GO:0000226">
    <property type="term" value="P:microtubule cytoskeleton organization"/>
    <property type="evidence" value="ECO:0007669"/>
    <property type="project" value="TreeGrafter"/>
</dbReference>
<dbReference type="GO" id="GO:0004674">
    <property type="term" value="F:protein serine/threonine kinase activity"/>
    <property type="evidence" value="ECO:0007669"/>
    <property type="project" value="TreeGrafter"/>
</dbReference>
<dbReference type="PANTHER" id="PTHR24346">
    <property type="entry name" value="MAP/MICROTUBULE AFFINITY-REGULATING KINASE"/>
    <property type="match status" value="1"/>
</dbReference>
<dbReference type="SUPFAM" id="SSF56112">
    <property type="entry name" value="Protein kinase-like (PK-like)"/>
    <property type="match status" value="1"/>
</dbReference>
<keyword evidence="1 3" id="KW-0547">Nucleotide-binding</keyword>
<feature type="region of interest" description="Disordered" evidence="4">
    <location>
        <begin position="1"/>
        <end position="106"/>
    </location>
</feature>
<protein>
    <recommendedName>
        <fullName evidence="5">Protein kinase domain-containing protein</fullName>
    </recommendedName>
</protein>
<feature type="region of interest" description="Disordered" evidence="4">
    <location>
        <begin position="661"/>
        <end position="814"/>
    </location>
</feature>
<dbReference type="OrthoDB" id="4062651at2759"/>
<dbReference type="STRING" id="105984.A0A427XCR4"/>
<dbReference type="InterPro" id="IPR011009">
    <property type="entry name" value="Kinase-like_dom_sf"/>
</dbReference>
<dbReference type="RefSeq" id="XP_028471806.1">
    <property type="nucleotide sequence ID" value="XM_028620931.1"/>
</dbReference>
<dbReference type="Pfam" id="PF00069">
    <property type="entry name" value="Pkinase"/>
    <property type="match status" value="1"/>
</dbReference>
<dbReference type="PROSITE" id="PS00107">
    <property type="entry name" value="PROTEIN_KINASE_ATP"/>
    <property type="match status" value="1"/>
</dbReference>
<evidence type="ECO:0000256" key="2">
    <source>
        <dbReference type="ARBA" id="ARBA00022840"/>
    </source>
</evidence>
<feature type="compositionally biased region" description="Basic residues" evidence="4">
    <location>
        <begin position="532"/>
        <end position="542"/>
    </location>
</feature>
<keyword evidence="2 3" id="KW-0067">ATP-binding</keyword>
<evidence type="ECO:0000313" key="7">
    <source>
        <dbReference type="Proteomes" id="UP000279236"/>
    </source>
</evidence>
<comment type="caution">
    <text evidence="6">The sequence shown here is derived from an EMBL/GenBank/DDBJ whole genome shotgun (WGS) entry which is preliminary data.</text>
</comment>